<evidence type="ECO:0000313" key="3">
    <source>
        <dbReference type="Proteomes" id="UP001596052"/>
    </source>
</evidence>
<gene>
    <name evidence="2" type="ORF">ACFQDI_17395</name>
</gene>
<keyword evidence="1" id="KW-0808">Transferase</keyword>
<organism evidence="2 3">
    <name type="scientific">Prosthecobacter fluviatilis</name>
    <dbReference type="NCBI Taxonomy" id="445931"/>
    <lineage>
        <taxon>Bacteria</taxon>
        <taxon>Pseudomonadati</taxon>
        <taxon>Verrucomicrobiota</taxon>
        <taxon>Verrucomicrobiia</taxon>
        <taxon>Verrucomicrobiales</taxon>
        <taxon>Verrucomicrobiaceae</taxon>
        <taxon>Prosthecobacter</taxon>
    </lineage>
</organism>
<evidence type="ECO:0000313" key="2">
    <source>
        <dbReference type="EMBL" id="MFC5456644.1"/>
    </source>
</evidence>
<dbReference type="InterPro" id="IPR029044">
    <property type="entry name" value="Nucleotide-diphossugar_trans"/>
</dbReference>
<dbReference type="InterPro" id="IPR007577">
    <property type="entry name" value="GlycoTrfase_DXD_sugar-bd_CS"/>
</dbReference>
<dbReference type="SUPFAM" id="SSF53448">
    <property type="entry name" value="Nucleotide-diphospho-sugar transferases"/>
    <property type="match status" value="1"/>
</dbReference>
<keyword evidence="3" id="KW-1185">Reference proteome</keyword>
<dbReference type="Proteomes" id="UP001596052">
    <property type="component" value="Unassembled WGS sequence"/>
</dbReference>
<comment type="caution">
    <text evidence="2">The sequence shown here is derived from an EMBL/GenBank/DDBJ whole genome shotgun (WGS) entry which is preliminary data.</text>
</comment>
<sequence>MIPRIIHQSWKTREVPASMREFQESWLQHHPGWEYRLWTDEDNDRLIREHYPQFEETFHRFTPSIIKIDFIRLAYMHRFGGIYADMDFEALRSLEPLVADGRIIVGRENGGIGIPMCGRPFIINAFIASPAGHPLLLEIMQATVDRFRPRRRFEPHAFHVIRMGIKIFDERIEAYACDHDDITIHSHVPFYPAPPSMRFKDERRELASRLNSYAIHHYANTWVGWHIRLINLVEATKQLWNRRRRRGRKSS</sequence>
<protein>
    <submittedName>
        <fullName evidence="2">Glycosyltransferase family 32 protein</fullName>
    </submittedName>
</protein>
<dbReference type="PANTHER" id="PTHR32385">
    <property type="entry name" value="MANNOSYL PHOSPHORYLINOSITOL CERAMIDE SYNTHASE"/>
    <property type="match status" value="1"/>
</dbReference>
<accession>A0ABW0KTG7</accession>
<reference evidence="3" key="1">
    <citation type="journal article" date="2019" name="Int. J. Syst. Evol. Microbiol.">
        <title>The Global Catalogue of Microorganisms (GCM) 10K type strain sequencing project: providing services to taxonomists for standard genome sequencing and annotation.</title>
        <authorList>
            <consortium name="The Broad Institute Genomics Platform"/>
            <consortium name="The Broad Institute Genome Sequencing Center for Infectious Disease"/>
            <person name="Wu L."/>
            <person name="Ma J."/>
        </authorList>
    </citation>
    <scope>NUCLEOTIDE SEQUENCE [LARGE SCALE GENOMIC DNA]</scope>
    <source>
        <strain evidence="3">CGMCC 4.1469</strain>
    </source>
</reference>
<proteinExistence type="predicted"/>
<dbReference type="Pfam" id="PF04488">
    <property type="entry name" value="Gly_transf_sug"/>
    <property type="match status" value="1"/>
</dbReference>
<name>A0ABW0KTG7_9BACT</name>
<dbReference type="InterPro" id="IPR051706">
    <property type="entry name" value="Glycosyltransferase_domain"/>
</dbReference>
<evidence type="ECO:0000256" key="1">
    <source>
        <dbReference type="ARBA" id="ARBA00022679"/>
    </source>
</evidence>
<dbReference type="Gene3D" id="3.90.550.20">
    <property type="match status" value="1"/>
</dbReference>
<dbReference type="PANTHER" id="PTHR32385:SF23">
    <property type="entry name" value="NUCLEOTIDE-DIPHOSPHO-SUGAR TRANSFERASE"/>
    <property type="match status" value="1"/>
</dbReference>
<dbReference type="RefSeq" id="WP_377169086.1">
    <property type="nucleotide sequence ID" value="NZ_JBHSMQ010000006.1"/>
</dbReference>
<dbReference type="EMBL" id="JBHSMQ010000006">
    <property type="protein sequence ID" value="MFC5456644.1"/>
    <property type="molecule type" value="Genomic_DNA"/>
</dbReference>